<dbReference type="Proteomes" id="UP000091857">
    <property type="component" value="Chromosome 9"/>
</dbReference>
<gene>
    <name evidence="1" type="ORF">MANES_09G038550v8</name>
</gene>
<evidence type="ECO:0000313" key="1">
    <source>
        <dbReference type="EMBL" id="KAG8646891.1"/>
    </source>
</evidence>
<comment type="caution">
    <text evidence="1">The sequence shown here is derived from an EMBL/GenBank/DDBJ whole genome shotgun (WGS) entry which is preliminary data.</text>
</comment>
<evidence type="ECO:0000313" key="2">
    <source>
        <dbReference type="Proteomes" id="UP000091857"/>
    </source>
</evidence>
<keyword evidence="2" id="KW-1185">Reference proteome</keyword>
<name>A0ACB7H3Z5_MANES</name>
<accession>A0ACB7H3Z5</accession>
<protein>
    <submittedName>
        <fullName evidence="1">Uncharacterized protein</fullName>
    </submittedName>
</protein>
<proteinExistence type="predicted"/>
<dbReference type="EMBL" id="CM004395">
    <property type="protein sequence ID" value="KAG8646891.1"/>
    <property type="molecule type" value="Genomic_DNA"/>
</dbReference>
<organism evidence="1 2">
    <name type="scientific">Manihot esculenta</name>
    <name type="common">Cassava</name>
    <name type="synonym">Jatropha manihot</name>
    <dbReference type="NCBI Taxonomy" id="3983"/>
    <lineage>
        <taxon>Eukaryota</taxon>
        <taxon>Viridiplantae</taxon>
        <taxon>Streptophyta</taxon>
        <taxon>Embryophyta</taxon>
        <taxon>Tracheophyta</taxon>
        <taxon>Spermatophyta</taxon>
        <taxon>Magnoliopsida</taxon>
        <taxon>eudicotyledons</taxon>
        <taxon>Gunneridae</taxon>
        <taxon>Pentapetalae</taxon>
        <taxon>rosids</taxon>
        <taxon>fabids</taxon>
        <taxon>Malpighiales</taxon>
        <taxon>Euphorbiaceae</taxon>
        <taxon>Crotonoideae</taxon>
        <taxon>Manihoteae</taxon>
        <taxon>Manihot</taxon>
    </lineage>
</organism>
<sequence length="122" mass="13543">MKWNGWGETKRICRGEVSPYGQEASFTNIIKAQSCSQNASLFTFYALFALATGLPSIGPVIGQGTAPNQNVKGIIRQLETEKKIRNTLLLSLNFMEIIMIYGLVVVLILLFANLLFNFTVLL</sequence>
<reference evidence="2" key="1">
    <citation type="journal article" date="2016" name="Nat. Biotechnol.">
        <title>Sequencing wild and cultivated cassava and related species reveals extensive interspecific hybridization and genetic diversity.</title>
        <authorList>
            <person name="Bredeson J.V."/>
            <person name="Lyons J.B."/>
            <person name="Prochnik S.E."/>
            <person name="Wu G.A."/>
            <person name="Ha C.M."/>
            <person name="Edsinger-Gonzales E."/>
            <person name="Grimwood J."/>
            <person name="Schmutz J."/>
            <person name="Rabbi I.Y."/>
            <person name="Egesi C."/>
            <person name="Nauluvula P."/>
            <person name="Lebot V."/>
            <person name="Ndunguru J."/>
            <person name="Mkamilo G."/>
            <person name="Bart R.S."/>
            <person name="Setter T.L."/>
            <person name="Gleadow R.M."/>
            <person name="Kulakow P."/>
            <person name="Ferguson M.E."/>
            <person name="Rounsley S."/>
            <person name="Rokhsar D.S."/>
        </authorList>
    </citation>
    <scope>NUCLEOTIDE SEQUENCE [LARGE SCALE GENOMIC DNA]</scope>
    <source>
        <strain evidence="2">cv. AM560-2</strain>
    </source>
</reference>